<accession>A0A9P0DE47</accession>
<evidence type="ECO:0000256" key="1">
    <source>
        <dbReference type="SAM" id="MobiDB-lite"/>
    </source>
</evidence>
<sequence>MDNSNVDLQVSDENNDLPPPLSLLGDAASRAAKINFAPAPLEELTAPKSIGDLCKVAAAQQKEQQALLKQHQDLIDRIKKLDSYIEEKKKEKANLMHDLSLTSEDYKIAAKPLIKAVKKYSTCLDMQISINQHENEQFFVAAVKFSTKPQSKPINFIIDLKNRNILDFDAETALGADEAGKLKQQAKTEDGWDLDIVLKKLKDSSI</sequence>
<feature type="region of interest" description="Disordered" evidence="1">
    <location>
        <begin position="1"/>
        <end position="20"/>
    </location>
</feature>
<keyword evidence="3" id="KW-1185">Reference proteome</keyword>
<feature type="compositionally biased region" description="Polar residues" evidence="1">
    <location>
        <begin position="1"/>
        <end position="12"/>
    </location>
</feature>
<dbReference type="EMBL" id="OU892281">
    <property type="protein sequence ID" value="CAH1130588.1"/>
    <property type="molecule type" value="Genomic_DNA"/>
</dbReference>
<dbReference type="AlphaFoldDB" id="A0A9P0DE47"/>
<name>A0A9P0DE47_9CUCU</name>
<protein>
    <recommendedName>
        <fullName evidence="4">Kinetochore protein SPC25</fullName>
    </recommendedName>
</protein>
<evidence type="ECO:0000313" key="3">
    <source>
        <dbReference type="Proteomes" id="UP001152799"/>
    </source>
</evidence>
<dbReference type="OrthoDB" id="10617370at2759"/>
<dbReference type="Proteomes" id="UP001152799">
    <property type="component" value="Chromosome 5"/>
</dbReference>
<organism evidence="2 3">
    <name type="scientific">Ceutorhynchus assimilis</name>
    <name type="common">cabbage seed weevil</name>
    <dbReference type="NCBI Taxonomy" id="467358"/>
    <lineage>
        <taxon>Eukaryota</taxon>
        <taxon>Metazoa</taxon>
        <taxon>Ecdysozoa</taxon>
        <taxon>Arthropoda</taxon>
        <taxon>Hexapoda</taxon>
        <taxon>Insecta</taxon>
        <taxon>Pterygota</taxon>
        <taxon>Neoptera</taxon>
        <taxon>Endopterygota</taxon>
        <taxon>Coleoptera</taxon>
        <taxon>Polyphaga</taxon>
        <taxon>Cucujiformia</taxon>
        <taxon>Curculionidae</taxon>
        <taxon>Ceutorhynchinae</taxon>
        <taxon>Ceutorhynchus</taxon>
    </lineage>
</organism>
<evidence type="ECO:0008006" key="4">
    <source>
        <dbReference type="Google" id="ProtNLM"/>
    </source>
</evidence>
<proteinExistence type="predicted"/>
<reference evidence="2" key="1">
    <citation type="submission" date="2022-01" db="EMBL/GenBank/DDBJ databases">
        <authorList>
            <person name="King R."/>
        </authorList>
    </citation>
    <scope>NUCLEOTIDE SEQUENCE</scope>
</reference>
<evidence type="ECO:0000313" key="2">
    <source>
        <dbReference type="EMBL" id="CAH1130588.1"/>
    </source>
</evidence>
<gene>
    <name evidence="2" type="ORF">CEUTPL_LOCUS9206</name>
</gene>